<gene>
    <name evidence="5" type="ORF">LVJ94_41520</name>
</gene>
<dbReference type="InterPro" id="IPR011057">
    <property type="entry name" value="Mss4-like_sf"/>
</dbReference>
<keyword evidence="3" id="KW-0862">Zinc</keyword>
<organism evidence="5 6">
    <name type="scientific">Pendulispora rubella</name>
    <dbReference type="NCBI Taxonomy" id="2741070"/>
    <lineage>
        <taxon>Bacteria</taxon>
        <taxon>Pseudomonadati</taxon>
        <taxon>Myxococcota</taxon>
        <taxon>Myxococcia</taxon>
        <taxon>Myxococcales</taxon>
        <taxon>Sorangiineae</taxon>
        <taxon>Pendulisporaceae</taxon>
        <taxon>Pendulispora</taxon>
    </lineage>
</organism>
<accession>A0ABZ2L403</accession>
<evidence type="ECO:0000259" key="4">
    <source>
        <dbReference type="PROSITE" id="PS51891"/>
    </source>
</evidence>
<dbReference type="InterPro" id="IPR052355">
    <property type="entry name" value="CENP-V-like"/>
</dbReference>
<dbReference type="Pfam" id="PF04828">
    <property type="entry name" value="GFA"/>
    <property type="match status" value="1"/>
</dbReference>
<dbReference type="EMBL" id="CP089983">
    <property type="protein sequence ID" value="WXB03372.1"/>
    <property type="molecule type" value="Genomic_DNA"/>
</dbReference>
<dbReference type="PANTHER" id="PTHR28620">
    <property type="entry name" value="CENTROMERE PROTEIN V"/>
    <property type="match status" value="1"/>
</dbReference>
<comment type="similarity">
    <text evidence="1">Belongs to the Gfa family.</text>
</comment>
<evidence type="ECO:0000256" key="1">
    <source>
        <dbReference type="ARBA" id="ARBA00005495"/>
    </source>
</evidence>
<feature type="domain" description="CENP-V/GFA" evidence="4">
    <location>
        <begin position="11"/>
        <end position="133"/>
    </location>
</feature>
<dbReference type="Gene3D" id="2.170.150.70">
    <property type="match status" value="1"/>
</dbReference>
<evidence type="ECO:0000313" key="5">
    <source>
        <dbReference type="EMBL" id="WXB03372.1"/>
    </source>
</evidence>
<evidence type="ECO:0000313" key="6">
    <source>
        <dbReference type="Proteomes" id="UP001374803"/>
    </source>
</evidence>
<dbReference type="InterPro" id="IPR006913">
    <property type="entry name" value="CENP-V/GFA"/>
</dbReference>
<dbReference type="PANTHER" id="PTHR28620:SF1">
    <property type="entry name" value="CENP-V_GFA DOMAIN-CONTAINING PROTEIN"/>
    <property type="match status" value="1"/>
</dbReference>
<proteinExistence type="inferred from homology"/>
<dbReference type="Proteomes" id="UP001374803">
    <property type="component" value="Chromosome"/>
</dbReference>
<dbReference type="SUPFAM" id="SSF51316">
    <property type="entry name" value="Mss4-like"/>
    <property type="match status" value="1"/>
</dbReference>
<protein>
    <submittedName>
        <fullName evidence="5">GFA family protein</fullName>
    </submittedName>
</protein>
<dbReference type="RefSeq" id="WP_394833002.1">
    <property type="nucleotide sequence ID" value="NZ_CP089929.1"/>
</dbReference>
<name>A0ABZ2L403_9BACT</name>
<dbReference type="PROSITE" id="PS51891">
    <property type="entry name" value="CENP_V_GFA"/>
    <property type="match status" value="1"/>
</dbReference>
<keyword evidence="2" id="KW-0479">Metal-binding</keyword>
<evidence type="ECO:0000256" key="3">
    <source>
        <dbReference type="ARBA" id="ARBA00022833"/>
    </source>
</evidence>
<sequence>MSQAQSQPTRYAGGCHCGAVRFEADIDLEQGVSRCNCSWCTKRSGTTTIVKPNAFRLVSGEDSLGDYAWGGKTGNFRFCKHCGVHAFGTGNLEVLGGAYVGVNVNCLDGIDPNALKVVYFDGRHDNWMAGPRDTPWPVNP</sequence>
<keyword evidence="6" id="KW-1185">Reference proteome</keyword>
<reference evidence="5" key="1">
    <citation type="submission" date="2021-12" db="EMBL/GenBank/DDBJ databases">
        <title>Discovery of the Pendulisporaceae a myxobacterial family with distinct sporulation behavior and unique specialized metabolism.</title>
        <authorList>
            <person name="Garcia R."/>
            <person name="Popoff A."/>
            <person name="Bader C.D."/>
            <person name="Loehr J."/>
            <person name="Walesch S."/>
            <person name="Walt C."/>
            <person name="Boldt J."/>
            <person name="Bunk B."/>
            <person name="Haeckl F.J.F.P.J."/>
            <person name="Gunesch A.P."/>
            <person name="Birkelbach J."/>
            <person name="Nuebel U."/>
            <person name="Pietschmann T."/>
            <person name="Bach T."/>
            <person name="Mueller R."/>
        </authorList>
    </citation>
    <scope>NUCLEOTIDE SEQUENCE</scope>
    <source>
        <strain evidence="5">MSr11367</strain>
    </source>
</reference>
<evidence type="ECO:0000256" key="2">
    <source>
        <dbReference type="ARBA" id="ARBA00022723"/>
    </source>
</evidence>